<evidence type="ECO:0000256" key="5">
    <source>
        <dbReference type="SAM" id="MobiDB-lite"/>
    </source>
</evidence>
<dbReference type="SMART" id="SM00271">
    <property type="entry name" value="DnaJ"/>
    <property type="match status" value="1"/>
</dbReference>
<dbReference type="GO" id="GO:0001671">
    <property type="term" value="F:ATPase activator activity"/>
    <property type="evidence" value="ECO:0007669"/>
    <property type="project" value="TreeGrafter"/>
</dbReference>
<dbReference type="PROSITE" id="PS51074">
    <property type="entry name" value="DPH_MB"/>
    <property type="match status" value="1"/>
</dbReference>
<dbReference type="HOGENOM" id="CLU_017633_7_2_1"/>
<dbReference type="AlphaFoldDB" id="F0W8Q2"/>
<feature type="domain" description="DPH-type MB" evidence="7">
    <location>
        <begin position="129"/>
        <end position="186"/>
    </location>
</feature>
<sequence length="195" mass="22455">MGLNHNSCVVSTSDSVQEGYLGPREFVPISINRSHQNRAGLQMTLYDILGVSPTSSSEDIRSAYRAQARKSHPDKQHSRNRNDNDANRSSFVQVQEAYEVLRDEKARERYDMTLLPVSTKVTRISQEFFLDELQMTQMDVNDSLSICYSIDCRCGDAYRIWDEELQEENNVVPCDGCSLYIRIKTRQEFPSEKIE</sequence>
<dbReference type="GO" id="GO:0008198">
    <property type="term" value="F:ferrous iron binding"/>
    <property type="evidence" value="ECO:0007669"/>
    <property type="project" value="TreeGrafter"/>
</dbReference>
<evidence type="ECO:0000256" key="1">
    <source>
        <dbReference type="ARBA" id="ARBA00006169"/>
    </source>
</evidence>
<reference evidence="8" key="2">
    <citation type="submission" date="2011-02" db="EMBL/GenBank/DDBJ databases">
        <authorList>
            <person name="MacLean D."/>
        </authorList>
    </citation>
    <scope>NUCLEOTIDE SEQUENCE</scope>
</reference>
<dbReference type="InterPro" id="IPR036869">
    <property type="entry name" value="J_dom_sf"/>
</dbReference>
<dbReference type="Pfam" id="PF00226">
    <property type="entry name" value="DnaJ"/>
    <property type="match status" value="1"/>
</dbReference>
<gene>
    <name evidence="8" type="primary">AlNc14C36G3178</name>
    <name evidence="8" type="ORF">ALNC14_036520</name>
</gene>
<dbReference type="InterPro" id="IPR001623">
    <property type="entry name" value="DnaJ_domain"/>
</dbReference>
<feature type="domain" description="J" evidence="6">
    <location>
        <begin position="44"/>
        <end position="114"/>
    </location>
</feature>
<evidence type="ECO:0000256" key="4">
    <source>
        <dbReference type="ARBA" id="ARBA00023004"/>
    </source>
</evidence>
<feature type="region of interest" description="Disordered" evidence="5">
    <location>
        <begin position="53"/>
        <end position="89"/>
    </location>
</feature>
<dbReference type="Gene3D" id="1.10.287.110">
    <property type="entry name" value="DnaJ domain"/>
    <property type="match status" value="1"/>
</dbReference>
<feature type="compositionally biased region" description="Basic and acidic residues" evidence="5">
    <location>
        <begin position="71"/>
        <end position="86"/>
    </location>
</feature>
<proteinExistence type="inferred from homology"/>
<dbReference type="EMBL" id="FR824081">
    <property type="protein sequence ID" value="CCA17509.1"/>
    <property type="molecule type" value="Genomic_DNA"/>
</dbReference>
<evidence type="ECO:0000259" key="6">
    <source>
        <dbReference type="PROSITE" id="PS50076"/>
    </source>
</evidence>
<dbReference type="SUPFAM" id="SSF144217">
    <property type="entry name" value="CSL zinc finger"/>
    <property type="match status" value="1"/>
</dbReference>
<reference evidence="8" key="1">
    <citation type="journal article" date="2011" name="PLoS Biol.">
        <title>Gene gain and loss during evolution of obligate parasitism in the white rust pathogen of Arabidopsis thaliana.</title>
        <authorList>
            <person name="Kemen E."/>
            <person name="Gardiner A."/>
            <person name="Schultz-Larsen T."/>
            <person name="Kemen A.C."/>
            <person name="Balmuth A.L."/>
            <person name="Robert-Seilaniantz A."/>
            <person name="Bailey K."/>
            <person name="Holub E."/>
            <person name="Studholme D.J."/>
            <person name="Maclean D."/>
            <person name="Jones J.D."/>
        </authorList>
    </citation>
    <scope>NUCLEOTIDE SEQUENCE</scope>
</reference>
<protein>
    <submittedName>
        <fullName evidence="8">Uncharacterized protein AlNc14C36G3178</fullName>
    </submittedName>
</protein>
<dbReference type="InterPro" id="IPR018253">
    <property type="entry name" value="DnaJ_domain_CS"/>
</dbReference>
<dbReference type="InterPro" id="IPR007872">
    <property type="entry name" value="DPH_MB_dom"/>
</dbReference>
<comment type="similarity">
    <text evidence="1">Belongs to the DPH4 family.</text>
</comment>
<evidence type="ECO:0000259" key="7">
    <source>
        <dbReference type="PROSITE" id="PS51074"/>
    </source>
</evidence>
<dbReference type="InterPro" id="IPR036671">
    <property type="entry name" value="DPH_MB_sf"/>
</dbReference>
<keyword evidence="3" id="KW-0862">Zinc</keyword>
<evidence type="ECO:0000256" key="2">
    <source>
        <dbReference type="ARBA" id="ARBA00022723"/>
    </source>
</evidence>
<keyword evidence="2" id="KW-0479">Metal-binding</keyword>
<accession>F0W8Q2</accession>
<dbReference type="PANTHER" id="PTHR45255">
    <property type="entry name" value="DNAJ HOMOLOG SUBFAMILY C MEMBER 24"/>
    <property type="match status" value="1"/>
</dbReference>
<dbReference type="PANTHER" id="PTHR45255:SF1">
    <property type="entry name" value="DNAJ HOMOLOG SUBFAMILY C MEMBER 24"/>
    <property type="match status" value="1"/>
</dbReference>
<dbReference type="Gene3D" id="3.10.660.10">
    <property type="entry name" value="DPH Zinc finger"/>
    <property type="match status" value="1"/>
</dbReference>
<keyword evidence="4" id="KW-0408">Iron</keyword>
<evidence type="ECO:0000256" key="3">
    <source>
        <dbReference type="ARBA" id="ARBA00022833"/>
    </source>
</evidence>
<organism evidence="8">
    <name type="scientific">Albugo laibachii Nc14</name>
    <dbReference type="NCBI Taxonomy" id="890382"/>
    <lineage>
        <taxon>Eukaryota</taxon>
        <taxon>Sar</taxon>
        <taxon>Stramenopiles</taxon>
        <taxon>Oomycota</taxon>
        <taxon>Peronosporomycetes</taxon>
        <taxon>Albuginales</taxon>
        <taxon>Albuginaceae</taxon>
        <taxon>Albugo</taxon>
    </lineage>
</organism>
<dbReference type="PRINTS" id="PR00625">
    <property type="entry name" value="JDOMAIN"/>
</dbReference>
<dbReference type="CDD" id="cd06257">
    <property type="entry name" value="DnaJ"/>
    <property type="match status" value="1"/>
</dbReference>
<dbReference type="SUPFAM" id="SSF46565">
    <property type="entry name" value="Chaperone J-domain"/>
    <property type="match status" value="1"/>
</dbReference>
<name>F0W8Q2_9STRA</name>
<dbReference type="Pfam" id="PF05207">
    <property type="entry name" value="Zn_ribbon_CSL"/>
    <property type="match status" value="1"/>
</dbReference>
<evidence type="ECO:0000313" key="8">
    <source>
        <dbReference type="EMBL" id="CCA17509.1"/>
    </source>
</evidence>
<dbReference type="PROSITE" id="PS00636">
    <property type="entry name" value="DNAJ_1"/>
    <property type="match status" value="1"/>
</dbReference>
<dbReference type="PROSITE" id="PS50076">
    <property type="entry name" value="DNAJ_2"/>
    <property type="match status" value="1"/>
</dbReference>